<accession>A0A0K2FGB5</accession>
<dbReference type="Proteomes" id="UP000207643">
    <property type="component" value="Segment"/>
</dbReference>
<dbReference type="InterPro" id="IPR024281">
    <property type="entry name" value="Phage_T7-like_viron_assmbl"/>
</dbReference>
<evidence type="ECO:0000313" key="2">
    <source>
        <dbReference type="EMBL" id="ALA45090.1"/>
    </source>
</evidence>
<feature type="region of interest" description="Disordered" evidence="1">
    <location>
        <begin position="17"/>
        <end position="82"/>
    </location>
</feature>
<dbReference type="EMBL" id="KT321314">
    <property type="protein sequence ID" value="ALA45090.1"/>
    <property type="molecule type" value="Genomic_DNA"/>
</dbReference>
<feature type="compositionally biased region" description="Low complexity" evidence="1">
    <location>
        <begin position="24"/>
        <end position="42"/>
    </location>
</feature>
<evidence type="ECO:0000256" key="1">
    <source>
        <dbReference type="SAM" id="MobiDB-lite"/>
    </source>
</evidence>
<organism evidence="2 3">
    <name type="scientific">Enterobacter phage phiEap-1</name>
    <dbReference type="NCBI Taxonomy" id="1587520"/>
    <lineage>
        <taxon>Viruses</taxon>
        <taxon>Duplodnaviria</taxon>
        <taxon>Heunggongvirae</taxon>
        <taxon>Uroviricota</taxon>
        <taxon>Caudoviricetes</taxon>
        <taxon>Autographivirales</taxon>
        <taxon>Autotranscriptaviridae</taxon>
        <taxon>Studiervirinae</taxon>
        <taxon>Eapunavirus</taxon>
        <taxon>Eapunavirus Eap1</taxon>
    </lineage>
</organism>
<protein>
    <recommendedName>
        <fullName evidence="4">Tail assembly protein</fullName>
    </recommendedName>
</protein>
<dbReference type="Pfam" id="PF11653">
    <property type="entry name" value="VirionAssem_T7"/>
    <property type="match status" value="1"/>
</dbReference>
<sequence>MGSIVKKITKAANKLTGGLLGKDPAMPQAVAPEPVAPAPVEAPKVEQVEDNSTDTESDKKRVRATGKKSLSVSRNSGAGINV</sequence>
<name>A0A0K2FGB5_9CAUD</name>
<dbReference type="GeneID" id="26647493"/>
<keyword evidence="3" id="KW-1185">Reference proteome</keyword>
<evidence type="ECO:0008006" key="4">
    <source>
        <dbReference type="Google" id="ProtNLM"/>
    </source>
</evidence>
<proteinExistence type="predicted"/>
<gene>
    <name evidence="2" type="ORF">RU59_00027</name>
</gene>
<evidence type="ECO:0000313" key="3">
    <source>
        <dbReference type="Proteomes" id="UP000207643"/>
    </source>
</evidence>
<dbReference type="KEGG" id="vg:26647493"/>
<feature type="compositionally biased region" description="Polar residues" evidence="1">
    <location>
        <begin position="68"/>
        <end position="82"/>
    </location>
</feature>
<dbReference type="RefSeq" id="YP_009196369.1">
    <property type="nucleotide sequence ID" value="NC_028772.1"/>
</dbReference>
<reference evidence="2 3" key="1">
    <citation type="submission" date="2015-07" db="EMBL/GenBank/DDBJ databases">
        <title>Enterobacter aerogenes phage phiEap-2.</title>
        <authorList>
            <person name="Zhao X."/>
        </authorList>
    </citation>
    <scope>NUCLEOTIDE SEQUENCE [LARGE SCALE GENOMIC DNA]</scope>
</reference>